<organism evidence="3 4">
    <name type="scientific">Helianthus annuus</name>
    <name type="common">Common sunflower</name>
    <dbReference type="NCBI Taxonomy" id="4232"/>
    <lineage>
        <taxon>Eukaryota</taxon>
        <taxon>Viridiplantae</taxon>
        <taxon>Streptophyta</taxon>
        <taxon>Embryophyta</taxon>
        <taxon>Tracheophyta</taxon>
        <taxon>Spermatophyta</taxon>
        <taxon>Magnoliopsida</taxon>
        <taxon>eudicotyledons</taxon>
        <taxon>Gunneridae</taxon>
        <taxon>Pentapetalae</taxon>
        <taxon>asterids</taxon>
        <taxon>campanulids</taxon>
        <taxon>Asterales</taxon>
        <taxon>Asteraceae</taxon>
        <taxon>Asteroideae</taxon>
        <taxon>Heliantheae alliance</taxon>
        <taxon>Heliantheae</taxon>
        <taxon>Helianthus</taxon>
    </lineage>
</organism>
<evidence type="ECO:0000256" key="1">
    <source>
        <dbReference type="SAM" id="MobiDB-lite"/>
    </source>
</evidence>
<evidence type="ECO:0000313" key="2">
    <source>
        <dbReference type="EMBL" id="KAF5798832.1"/>
    </source>
</evidence>
<dbReference type="EMBL" id="MNCJ02000322">
    <property type="protein sequence ID" value="KAF5798832.1"/>
    <property type="molecule type" value="Genomic_DNA"/>
</dbReference>
<proteinExistence type="predicted"/>
<dbReference type="InParanoid" id="A0A251UBG2"/>
<keyword evidence="4" id="KW-1185">Reference proteome</keyword>
<feature type="compositionally biased region" description="Basic residues" evidence="1">
    <location>
        <begin position="1"/>
        <end position="11"/>
    </location>
</feature>
<dbReference type="AlphaFoldDB" id="A0A251UBG2"/>
<evidence type="ECO:0000313" key="4">
    <source>
        <dbReference type="Proteomes" id="UP000215914"/>
    </source>
</evidence>
<name>A0A251UBG2_HELAN</name>
<sequence>MMISHNHRRGRPSSCHNTHSTSSTTCLLLHGWSLETLIAASDVLSAIRYGGFRR</sequence>
<dbReference type="Gramene" id="mRNA:HanXRQr2_Chr07g0297551">
    <property type="protein sequence ID" value="CDS:HanXRQr2_Chr07g0297551.1"/>
    <property type="gene ID" value="HanXRQr2_Chr07g0297551"/>
</dbReference>
<reference evidence="2 4" key="1">
    <citation type="journal article" date="2017" name="Nature">
        <title>The sunflower genome provides insights into oil metabolism, flowering and Asterid evolution.</title>
        <authorList>
            <person name="Badouin H."/>
            <person name="Gouzy J."/>
            <person name="Grassa C.J."/>
            <person name="Murat F."/>
            <person name="Staton S.E."/>
            <person name="Cottret L."/>
            <person name="Lelandais-Briere C."/>
            <person name="Owens G.L."/>
            <person name="Carrere S."/>
            <person name="Mayjonade B."/>
            <person name="Legrand L."/>
            <person name="Gill N."/>
            <person name="Kane N.C."/>
            <person name="Bowers J.E."/>
            <person name="Hubner S."/>
            <person name="Bellec A."/>
            <person name="Berard A."/>
            <person name="Berges H."/>
            <person name="Blanchet N."/>
            <person name="Boniface M.C."/>
            <person name="Brunel D."/>
            <person name="Catrice O."/>
            <person name="Chaidir N."/>
            <person name="Claudel C."/>
            <person name="Donnadieu C."/>
            <person name="Faraut T."/>
            <person name="Fievet G."/>
            <person name="Helmstetter N."/>
            <person name="King M."/>
            <person name="Knapp S.J."/>
            <person name="Lai Z."/>
            <person name="Le Paslier M.C."/>
            <person name="Lippi Y."/>
            <person name="Lorenzon L."/>
            <person name="Mandel J.R."/>
            <person name="Marage G."/>
            <person name="Marchand G."/>
            <person name="Marquand E."/>
            <person name="Bret-Mestries E."/>
            <person name="Morien E."/>
            <person name="Nambeesan S."/>
            <person name="Nguyen T."/>
            <person name="Pegot-Espagnet P."/>
            <person name="Pouilly N."/>
            <person name="Raftis F."/>
            <person name="Sallet E."/>
            <person name="Schiex T."/>
            <person name="Thomas J."/>
            <person name="Vandecasteele C."/>
            <person name="Vares D."/>
            <person name="Vear F."/>
            <person name="Vautrin S."/>
            <person name="Crespi M."/>
            <person name="Mangin B."/>
            <person name="Burke J.M."/>
            <person name="Salse J."/>
            <person name="Munos S."/>
            <person name="Vincourt P."/>
            <person name="Rieseberg L.H."/>
            <person name="Langlade N.B."/>
        </authorList>
    </citation>
    <scope>NUCLEOTIDE SEQUENCE [LARGE SCALE GENOMIC DNA]</scope>
    <source>
        <strain evidence="4">cv. SF193</strain>
        <tissue evidence="2">Leaves</tissue>
    </source>
</reference>
<evidence type="ECO:0000313" key="3">
    <source>
        <dbReference type="EMBL" id="OTG20454.1"/>
    </source>
</evidence>
<gene>
    <name evidence="3" type="ORF">HannXRQ_Chr07g0193311</name>
    <name evidence="2" type="ORF">HanXRQr2_Chr07g0297551</name>
</gene>
<dbReference type="Proteomes" id="UP000215914">
    <property type="component" value="Chromosome 7"/>
</dbReference>
<dbReference type="EMBL" id="CM007896">
    <property type="protein sequence ID" value="OTG20454.1"/>
    <property type="molecule type" value="Genomic_DNA"/>
</dbReference>
<reference evidence="2" key="3">
    <citation type="submission" date="2020-06" db="EMBL/GenBank/DDBJ databases">
        <title>Helianthus annuus Genome sequencing and assembly Release 2.</title>
        <authorList>
            <person name="Gouzy J."/>
            <person name="Langlade N."/>
            <person name="Munos S."/>
        </authorList>
    </citation>
    <scope>NUCLEOTIDE SEQUENCE</scope>
    <source>
        <tissue evidence="2">Leaves</tissue>
    </source>
</reference>
<protein>
    <submittedName>
        <fullName evidence="3">Uncharacterized protein</fullName>
    </submittedName>
</protein>
<feature type="compositionally biased region" description="Low complexity" evidence="1">
    <location>
        <begin position="13"/>
        <end position="22"/>
    </location>
</feature>
<accession>A0A251UBG2</accession>
<feature type="region of interest" description="Disordered" evidence="1">
    <location>
        <begin position="1"/>
        <end position="22"/>
    </location>
</feature>
<reference evidence="3" key="2">
    <citation type="submission" date="2017-02" db="EMBL/GenBank/DDBJ databases">
        <title>Sunflower complete genome.</title>
        <authorList>
            <person name="Langlade N."/>
            <person name="Munos S."/>
        </authorList>
    </citation>
    <scope>NUCLEOTIDE SEQUENCE [LARGE SCALE GENOMIC DNA]</scope>
    <source>
        <tissue evidence="3">Leaves</tissue>
    </source>
</reference>